<evidence type="ECO:0000313" key="3">
    <source>
        <dbReference type="EMBL" id="OEH75205.1"/>
    </source>
</evidence>
<dbReference type="Pfam" id="PF00498">
    <property type="entry name" value="FHA"/>
    <property type="match status" value="1"/>
</dbReference>
<evidence type="ECO:0000313" key="4">
    <source>
        <dbReference type="Proteomes" id="UP000095192"/>
    </source>
</evidence>
<comment type="caution">
    <text evidence="3">The sequence shown here is derived from an EMBL/GenBank/DDBJ whole genome shotgun (WGS) entry which is preliminary data.</text>
</comment>
<dbReference type="InterPro" id="IPR008984">
    <property type="entry name" value="SMAD_FHA_dom_sf"/>
</dbReference>
<keyword evidence="4" id="KW-1185">Reference proteome</keyword>
<dbReference type="SUPFAM" id="SSF49879">
    <property type="entry name" value="SMAD/FHA domain"/>
    <property type="match status" value="1"/>
</dbReference>
<dbReference type="Gene3D" id="1.10.357.40">
    <property type="entry name" value="YbiA-like"/>
    <property type="match status" value="1"/>
</dbReference>
<feature type="compositionally biased region" description="Basic and acidic residues" evidence="1">
    <location>
        <begin position="485"/>
        <end position="503"/>
    </location>
</feature>
<dbReference type="InterPro" id="IPR012677">
    <property type="entry name" value="Nucleotide-bd_a/b_plait_sf"/>
</dbReference>
<dbReference type="SMART" id="SM00240">
    <property type="entry name" value="FHA"/>
    <property type="match status" value="1"/>
</dbReference>
<reference evidence="3 4" key="1">
    <citation type="journal article" date="2016" name="BMC Genomics">
        <title>Comparative genomics reveals Cyclospora cayetanensis possesses coccidia-like metabolism and invasion components but unique surface antigens.</title>
        <authorList>
            <person name="Liu S."/>
            <person name="Wang L."/>
            <person name="Zheng H."/>
            <person name="Xu Z."/>
            <person name="Roellig D.M."/>
            <person name="Li N."/>
            <person name="Frace M.A."/>
            <person name="Tang K."/>
            <person name="Arrowood M.J."/>
            <person name="Moss D.M."/>
            <person name="Zhang L."/>
            <person name="Feng Y."/>
            <person name="Xiao L."/>
        </authorList>
    </citation>
    <scope>NUCLEOTIDE SEQUENCE [LARGE SCALE GENOMIC DNA]</scope>
    <source>
        <strain evidence="3 4">CHN_HEN01</strain>
    </source>
</reference>
<gene>
    <name evidence="3" type="ORF">cyc_00051</name>
</gene>
<feature type="region of interest" description="Disordered" evidence="1">
    <location>
        <begin position="451"/>
        <end position="553"/>
    </location>
</feature>
<feature type="domain" description="FHA" evidence="2">
    <location>
        <begin position="226"/>
        <end position="276"/>
    </location>
</feature>
<dbReference type="Gene3D" id="3.30.70.330">
    <property type="match status" value="1"/>
</dbReference>
<dbReference type="InterPro" id="IPR037238">
    <property type="entry name" value="YbiA-like_sf"/>
</dbReference>
<dbReference type="Pfam" id="PF08719">
    <property type="entry name" value="NADAR"/>
    <property type="match status" value="1"/>
</dbReference>
<dbReference type="CDD" id="cd00590">
    <property type="entry name" value="RRM_SF"/>
    <property type="match status" value="1"/>
</dbReference>
<feature type="region of interest" description="Disordered" evidence="1">
    <location>
        <begin position="1"/>
        <end position="23"/>
    </location>
</feature>
<dbReference type="InterPro" id="IPR000253">
    <property type="entry name" value="FHA_dom"/>
</dbReference>
<dbReference type="InterPro" id="IPR012816">
    <property type="entry name" value="NADAR"/>
</dbReference>
<dbReference type="GO" id="GO:0003676">
    <property type="term" value="F:nucleic acid binding"/>
    <property type="evidence" value="ECO:0007669"/>
    <property type="project" value="InterPro"/>
</dbReference>
<protein>
    <submittedName>
        <fullName evidence="3">RNA recognition motif-containing</fullName>
    </submittedName>
</protein>
<dbReference type="Proteomes" id="UP000095192">
    <property type="component" value="Unassembled WGS sequence"/>
</dbReference>
<evidence type="ECO:0000259" key="2">
    <source>
        <dbReference type="PROSITE" id="PS50006"/>
    </source>
</evidence>
<organism evidence="3 4">
    <name type="scientific">Cyclospora cayetanensis</name>
    <dbReference type="NCBI Taxonomy" id="88456"/>
    <lineage>
        <taxon>Eukaryota</taxon>
        <taxon>Sar</taxon>
        <taxon>Alveolata</taxon>
        <taxon>Apicomplexa</taxon>
        <taxon>Conoidasida</taxon>
        <taxon>Coccidia</taxon>
        <taxon>Eucoccidiorida</taxon>
        <taxon>Eimeriorina</taxon>
        <taxon>Eimeriidae</taxon>
        <taxon>Cyclospora</taxon>
    </lineage>
</organism>
<dbReference type="InterPro" id="IPR035979">
    <property type="entry name" value="RBD_domain_sf"/>
</dbReference>
<dbReference type="SUPFAM" id="SSF54928">
    <property type="entry name" value="RNA-binding domain, RBD"/>
    <property type="match status" value="1"/>
</dbReference>
<dbReference type="SUPFAM" id="SSF143990">
    <property type="entry name" value="YbiA-like"/>
    <property type="match status" value="1"/>
</dbReference>
<dbReference type="InParanoid" id="A0A1D3CVH7"/>
<dbReference type="EMBL" id="JROU02001794">
    <property type="protein sequence ID" value="OEH75205.1"/>
    <property type="molecule type" value="Genomic_DNA"/>
</dbReference>
<evidence type="ECO:0000256" key="1">
    <source>
        <dbReference type="SAM" id="MobiDB-lite"/>
    </source>
</evidence>
<dbReference type="PROSITE" id="PS50006">
    <property type="entry name" value="FHA_DOMAIN"/>
    <property type="match status" value="1"/>
</dbReference>
<name>A0A1D3CVH7_9EIME</name>
<dbReference type="Gene3D" id="2.60.200.20">
    <property type="match status" value="1"/>
</dbReference>
<sequence length="553" mass="62078">MATPFPAGVPQGGTPSDAGSLSSPAQLLSPANLAAAARCLYTRIDSFTGEFKFLSLDYPALIFFQGRFFPSARHALLAAKHPKSVEELAPIEDMKELKQVAKTKEEDPDWPRYRLKWMELIQRDKFRRNADLREKLRQTGGRDLVWLNTGDAFFGQTGLNRGQNHLGRILMEIRQNIMEDTELESWLVICHDIETEERSLPVLRLLERREGETTTTEILLRGKSFYRIGKLADNDLVALNPSVSRRHAALVVLKGGHVLLIDLKSKAKTFKNGMPLDHDHVGVQMQTNDSFSLGASSRHYLLEIDTTSVVDYLQRRGRELNREISMLNDQVFVGGLAYSTSRYDLCELFAEVGNIKSIVIPQVDRSIPSDYEGSSPLLYLCVVSPFERVCVRRIRWPPHIPLEPIELHYAAAALFFFCEVTPANLTREERAAQEDLMADGEMNFVAATNKTFDHPTHGSLRTGHGHDETPSNTLLSNVDPLTGEPLDRNPKGHWLHDDREENRSYAFTNADIRRVHGQSKGGGGMRSETEVDPLPQGVQWPSRKASVKGSSGL</sequence>
<dbReference type="CDD" id="cd15457">
    <property type="entry name" value="NADAR"/>
    <property type="match status" value="1"/>
</dbReference>
<dbReference type="VEuPathDB" id="ToxoDB:cyc_00051"/>
<accession>A0A1D3CVH7</accession>
<proteinExistence type="predicted"/>
<dbReference type="AlphaFoldDB" id="A0A1D3CVH7"/>
<dbReference type="InterPro" id="IPR050923">
    <property type="entry name" value="Cell_Proc_Reg/RNA_Proc"/>
</dbReference>
<dbReference type="PANTHER" id="PTHR23308">
    <property type="entry name" value="NUCLEAR INHIBITOR OF PROTEIN PHOSPHATASE-1"/>
    <property type="match status" value="1"/>
</dbReference>